<dbReference type="AlphaFoldDB" id="A0A839QVF4"/>
<feature type="active site" description="Nucleophile" evidence="4">
    <location>
        <position position="366"/>
    </location>
</feature>
<dbReference type="InterPro" id="IPR030390">
    <property type="entry name" value="MeTrfase_TrmA_AS"/>
</dbReference>
<evidence type="ECO:0000256" key="3">
    <source>
        <dbReference type="ARBA" id="ARBA00022691"/>
    </source>
</evidence>
<keyword evidence="3 4" id="KW-0949">S-adenosyl-L-methionine</keyword>
<feature type="domain" description="Methyltransferase" evidence="7">
    <location>
        <begin position="268"/>
        <end position="327"/>
    </location>
</feature>
<dbReference type="InterPro" id="IPR029063">
    <property type="entry name" value="SAM-dependent_MTases_sf"/>
</dbReference>
<dbReference type="Gene3D" id="3.40.50.150">
    <property type="entry name" value="Vaccinia Virus protein VP39"/>
    <property type="match status" value="1"/>
</dbReference>
<evidence type="ECO:0000256" key="1">
    <source>
        <dbReference type="ARBA" id="ARBA00022603"/>
    </source>
</evidence>
<feature type="compositionally biased region" description="Low complexity" evidence="6">
    <location>
        <begin position="86"/>
        <end position="99"/>
    </location>
</feature>
<dbReference type="Pfam" id="PF13649">
    <property type="entry name" value="Methyltransf_25"/>
    <property type="match status" value="1"/>
</dbReference>
<gene>
    <name evidence="8" type="ORF">FHX50_001915</name>
</gene>
<reference evidence="8 9" key="1">
    <citation type="submission" date="2020-08" db="EMBL/GenBank/DDBJ databases">
        <title>Sequencing the genomes of 1000 actinobacteria strains.</title>
        <authorList>
            <person name="Klenk H.-P."/>
        </authorList>
    </citation>
    <scope>NUCLEOTIDE SEQUENCE [LARGE SCALE GENOMIC DNA]</scope>
    <source>
        <strain evidence="8 9">DSM 23040</strain>
    </source>
</reference>
<dbReference type="Pfam" id="PF05958">
    <property type="entry name" value="tRNA_U5-meth_tr"/>
    <property type="match status" value="1"/>
</dbReference>
<feature type="binding site" evidence="4">
    <location>
        <position position="231"/>
    </location>
    <ligand>
        <name>S-adenosyl-L-methionine</name>
        <dbReference type="ChEBI" id="CHEBI:59789"/>
    </ligand>
</feature>
<dbReference type="EC" id="2.1.1.189" evidence="8"/>
<evidence type="ECO:0000313" key="8">
    <source>
        <dbReference type="EMBL" id="MBB3023618.1"/>
    </source>
</evidence>
<feature type="binding site" evidence="4">
    <location>
        <position position="339"/>
    </location>
    <ligand>
        <name>S-adenosyl-L-methionine</name>
        <dbReference type="ChEBI" id="CHEBI:59789"/>
    </ligand>
</feature>
<feature type="region of interest" description="Disordered" evidence="6">
    <location>
        <begin position="78"/>
        <end position="99"/>
    </location>
</feature>
<dbReference type="GO" id="GO:0070041">
    <property type="term" value="F:rRNA (uridine-C5-)-methyltransferase activity"/>
    <property type="evidence" value="ECO:0007669"/>
    <property type="project" value="TreeGrafter"/>
</dbReference>
<evidence type="ECO:0000256" key="6">
    <source>
        <dbReference type="SAM" id="MobiDB-lite"/>
    </source>
</evidence>
<evidence type="ECO:0000256" key="5">
    <source>
        <dbReference type="PROSITE-ProRule" id="PRU10015"/>
    </source>
</evidence>
<keyword evidence="1 4" id="KW-0489">Methyltransferase</keyword>
<keyword evidence="9" id="KW-1185">Reference proteome</keyword>
<dbReference type="SUPFAM" id="SSF53335">
    <property type="entry name" value="S-adenosyl-L-methionine-dependent methyltransferases"/>
    <property type="match status" value="1"/>
</dbReference>
<dbReference type="RefSeq" id="WP_183376960.1">
    <property type="nucleotide sequence ID" value="NZ_CBCSFZ010000027.1"/>
</dbReference>
<name>A0A839QVF4_9MICO</name>
<evidence type="ECO:0000313" key="9">
    <source>
        <dbReference type="Proteomes" id="UP000568050"/>
    </source>
</evidence>
<dbReference type="Gene3D" id="2.40.50.1070">
    <property type="match status" value="1"/>
</dbReference>
<organism evidence="8 9">
    <name type="scientific">Helcobacillus massiliensis</name>
    <dbReference type="NCBI Taxonomy" id="521392"/>
    <lineage>
        <taxon>Bacteria</taxon>
        <taxon>Bacillati</taxon>
        <taxon>Actinomycetota</taxon>
        <taxon>Actinomycetes</taxon>
        <taxon>Micrococcales</taxon>
        <taxon>Dermabacteraceae</taxon>
        <taxon>Helcobacillus</taxon>
    </lineage>
</organism>
<protein>
    <submittedName>
        <fullName evidence="8">23S rRNA (Uracil747-C5)-methyltransferase</fullName>
        <ecNumber evidence="8">2.1.1.189</ecNumber>
    </submittedName>
</protein>
<dbReference type="InterPro" id="IPR010280">
    <property type="entry name" value="U5_MeTrfase_fam"/>
</dbReference>
<feature type="active site" evidence="5">
    <location>
        <position position="366"/>
    </location>
</feature>
<dbReference type="Proteomes" id="UP000568050">
    <property type="component" value="Unassembled WGS sequence"/>
</dbReference>
<dbReference type="PANTHER" id="PTHR11061">
    <property type="entry name" value="RNA M5U METHYLTRANSFERASE"/>
    <property type="match status" value="1"/>
</dbReference>
<dbReference type="PANTHER" id="PTHR11061:SF30">
    <property type="entry name" value="TRNA (URACIL(54)-C(5))-METHYLTRANSFERASE"/>
    <property type="match status" value="1"/>
</dbReference>
<dbReference type="GO" id="GO:0070475">
    <property type="term" value="P:rRNA base methylation"/>
    <property type="evidence" value="ECO:0007669"/>
    <property type="project" value="TreeGrafter"/>
</dbReference>
<comment type="similarity">
    <text evidence="4">Belongs to the class I-like SAM-binding methyltransferase superfamily. RNA M5U methyltransferase family.</text>
</comment>
<dbReference type="PROSITE" id="PS51687">
    <property type="entry name" value="SAM_MT_RNA_M5U"/>
    <property type="match status" value="1"/>
</dbReference>
<accession>A0A839QVF4</accession>
<evidence type="ECO:0000256" key="4">
    <source>
        <dbReference type="PROSITE-ProRule" id="PRU01024"/>
    </source>
</evidence>
<keyword evidence="2 4" id="KW-0808">Transferase</keyword>
<sequence>MTLCAHFDRGECRSCTLLPQPYPAQLQDRDSQVRGLLEPFGAGTDGCWLPPIASAPAGFRTKAKMVVAGTAADPILTLPGAEEPVGHSPAPSVSAAPAPAGAAAPVDLADCPLYPPIIHDVLASAREVIRRAQIPPYSVARRRGEVKFVLVTAAEDQALVRFVLRSDSALGRLREHLDKLDPRAVVVSANIHPEHVARLEGDEEIPLTEQRAITMPVGDVPLRVLPQSFTQTNTDVAAQLYRQVGDWAAELVDENSGPSGGAGLRAWDLYCGVGGFALHLAQRGAVVTGVEISADAIDSARATAEALGLTDSTGFHVADATAWAREQDPSALPDLAVVNPPRRGLGPDLTAYLESAPIPHVIYSSCSPASLARDLAAMPSLRLVRGRVVDMFPHTPHAEVVVQLTRKEKRA</sequence>
<evidence type="ECO:0000256" key="2">
    <source>
        <dbReference type="ARBA" id="ARBA00022679"/>
    </source>
</evidence>
<dbReference type="InterPro" id="IPR041698">
    <property type="entry name" value="Methyltransf_25"/>
</dbReference>
<feature type="binding site" evidence="4">
    <location>
        <position position="291"/>
    </location>
    <ligand>
        <name>S-adenosyl-L-methionine</name>
        <dbReference type="ChEBI" id="CHEBI:59789"/>
    </ligand>
</feature>
<proteinExistence type="inferred from homology"/>
<evidence type="ECO:0000259" key="7">
    <source>
        <dbReference type="Pfam" id="PF13649"/>
    </source>
</evidence>
<feature type="binding site" evidence="4">
    <location>
        <position position="270"/>
    </location>
    <ligand>
        <name>S-adenosyl-L-methionine</name>
        <dbReference type="ChEBI" id="CHEBI:59789"/>
    </ligand>
</feature>
<dbReference type="PROSITE" id="PS01230">
    <property type="entry name" value="TRMA_1"/>
    <property type="match status" value="1"/>
</dbReference>
<comment type="caution">
    <text evidence="8">The sequence shown here is derived from an EMBL/GenBank/DDBJ whole genome shotgun (WGS) entry which is preliminary data.</text>
</comment>
<dbReference type="EMBL" id="JACHWP010000008">
    <property type="protein sequence ID" value="MBB3023618.1"/>
    <property type="molecule type" value="Genomic_DNA"/>
</dbReference>
<dbReference type="CDD" id="cd02440">
    <property type="entry name" value="AdoMet_MTases"/>
    <property type="match status" value="1"/>
</dbReference>